<gene>
    <name evidence="2" type="ORF">OZZ17_09055</name>
</gene>
<feature type="domain" description="IrrE N-terminal-like" evidence="1">
    <location>
        <begin position="50"/>
        <end position="128"/>
    </location>
</feature>
<dbReference type="RefSeq" id="WP_225305238.1">
    <property type="nucleotide sequence ID" value="NZ_JAAIQW010000043.1"/>
</dbReference>
<dbReference type="Pfam" id="PF06114">
    <property type="entry name" value="Peptidase_M78"/>
    <property type="match status" value="1"/>
</dbReference>
<comment type="caution">
    <text evidence="2">The sequence shown here is derived from an EMBL/GenBank/DDBJ whole genome shotgun (WGS) entry which is preliminary data.</text>
</comment>
<organism evidence="2 3">
    <name type="scientific">Mediterraneibacter gnavus</name>
    <name type="common">Ruminococcus gnavus</name>
    <dbReference type="NCBI Taxonomy" id="33038"/>
    <lineage>
        <taxon>Bacteria</taxon>
        <taxon>Bacillati</taxon>
        <taxon>Bacillota</taxon>
        <taxon>Clostridia</taxon>
        <taxon>Lachnospirales</taxon>
        <taxon>Lachnospiraceae</taxon>
        <taxon>Mediterraneibacter</taxon>
    </lineage>
</organism>
<protein>
    <submittedName>
        <fullName evidence="2">ImmA/IrrE family metallo-endopeptidase</fullName>
    </submittedName>
</protein>
<sequence>MIYLGNSYIYNKVEKLVKKFKTRDPFEILEEMNVIVGETDRYEKLKGYCFMSCQTIYVMVSSFLSEEEKKIVAAHELGHIILHRSQLKMAPMKDDVLYNMRDNTEYEANLFAADLILDDKEIADLSKNEDLNYFGLCSCLNSSPELMSFKLYSLIKRGQNYNMPLEIQSNFLAK</sequence>
<evidence type="ECO:0000313" key="2">
    <source>
        <dbReference type="EMBL" id="MCZ0667695.1"/>
    </source>
</evidence>
<dbReference type="GeneID" id="97508367"/>
<dbReference type="AlphaFoldDB" id="A0A9Q4F0J2"/>
<name>A0A9Q4F0J2_MEDGN</name>
<dbReference type="EMBL" id="JAPRAY010000011">
    <property type="protein sequence ID" value="MCZ0667695.1"/>
    <property type="molecule type" value="Genomic_DNA"/>
</dbReference>
<accession>A0A9Q4F0J2</accession>
<evidence type="ECO:0000259" key="1">
    <source>
        <dbReference type="Pfam" id="PF06114"/>
    </source>
</evidence>
<dbReference type="InterPro" id="IPR010359">
    <property type="entry name" value="IrrE_HExxH"/>
</dbReference>
<proteinExistence type="predicted"/>
<reference evidence="2" key="1">
    <citation type="submission" date="2022-11" db="EMBL/GenBank/DDBJ databases">
        <title>Temperate bacteriophages infecting mucin-degrading bacterium Ruminococcus gnavus from the human gut.</title>
        <authorList>
            <person name="Buttimer C."/>
        </authorList>
    </citation>
    <scope>NUCLEOTIDE SEQUENCE</scope>
    <source>
        <strain evidence="2">CCUG 49994</strain>
    </source>
</reference>
<dbReference type="Proteomes" id="UP001079535">
    <property type="component" value="Unassembled WGS sequence"/>
</dbReference>
<evidence type="ECO:0000313" key="3">
    <source>
        <dbReference type="Proteomes" id="UP001079535"/>
    </source>
</evidence>
<dbReference type="Gene3D" id="1.10.10.2910">
    <property type="match status" value="1"/>
</dbReference>